<keyword evidence="2" id="KW-1185">Reference proteome</keyword>
<reference evidence="1" key="1">
    <citation type="submission" date="2022-03" db="EMBL/GenBank/DDBJ databases">
        <authorList>
            <person name="Sayadi A."/>
        </authorList>
    </citation>
    <scope>NUCLEOTIDE SEQUENCE</scope>
</reference>
<sequence length="65" mass="7437">MSLDEHCVRAMIEKTNHIDQNSYRKMHSKIRKRPIKRVVGPFPGVDGPRALGRHSALSEKAVRMV</sequence>
<gene>
    <name evidence="1" type="ORF">ACAOBT_LOCUS19607</name>
</gene>
<proteinExistence type="predicted"/>
<dbReference type="AlphaFoldDB" id="A0A9P0L651"/>
<evidence type="ECO:0000313" key="1">
    <source>
        <dbReference type="EMBL" id="CAH1990359.1"/>
    </source>
</evidence>
<name>A0A9P0L651_ACAOB</name>
<comment type="caution">
    <text evidence="1">The sequence shown here is derived from an EMBL/GenBank/DDBJ whole genome shotgun (WGS) entry which is preliminary data.</text>
</comment>
<protein>
    <submittedName>
        <fullName evidence="1">Uncharacterized protein</fullName>
    </submittedName>
</protein>
<accession>A0A9P0L651</accession>
<dbReference type="Proteomes" id="UP001152888">
    <property type="component" value="Unassembled WGS sequence"/>
</dbReference>
<dbReference type="EMBL" id="CAKOFQ010007085">
    <property type="protein sequence ID" value="CAH1990359.1"/>
    <property type="molecule type" value="Genomic_DNA"/>
</dbReference>
<evidence type="ECO:0000313" key="2">
    <source>
        <dbReference type="Proteomes" id="UP001152888"/>
    </source>
</evidence>
<organism evidence="1 2">
    <name type="scientific">Acanthoscelides obtectus</name>
    <name type="common">Bean weevil</name>
    <name type="synonym">Bruchus obtectus</name>
    <dbReference type="NCBI Taxonomy" id="200917"/>
    <lineage>
        <taxon>Eukaryota</taxon>
        <taxon>Metazoa</taxon>
        <taxon>Ecdysozoa</taxon>
        <taxon>Arthropoda</taxon>
        <taxon>Hexapoda</taxon>
        <taxon>Insecta</taxon>
        <taxon>Pterygota</taxon>
        <taxon>Neoptera</taxon>
        <taxon>Endopterygota</taxon>
        <taxon>Coleoptera</taxon>
        <taxon>Polyphaga</taxon>
        <taxon>Cucujiformia</taxon>
        <taxon>Chrysomeloidea</taxon>
        <taxon>Chrysomelidae</taxon>
        <taxon>Bruchinae</taxon>
        <taxon>Bruchini</taxon>
        <taxon>Acanthoscelides</taxon>
    </lineage>
</organism>